<dbReference type="InterPro" id="IPR002539">
    <property type="entry name" value="MaoC-like_dom"/>
</dbReference>
<dbReference type="Pfam" id="PF01575">
    <property type="entry name" value="MaoC_dehydratas"/>
    <property type="match status" value="1"/>
</dbReference>
<dbReference type="InterPro" id="IPR029069">
    <property type="entry name" value="HotDog_dom_sf"/>
</dbReference>
<proteinExistence type="inferred from homology"/>
<sequence>MTERRGDPDPRAAGGVMPEAGAEVPALERRIELPDMIAYAGATWDWHRLHYDPGYAAARGLPAPVVDGQVFGALLAEQLQDWLGPRARILRLRLRFRSMVFAGETVRCTGRVTAAEDGVLIVEQRVEVAGDGRVAVAPAGATVAVR</sequence>
<dbReference type="AlphaFoldDB" id="A0A8J3W9J5"/>
<comment type="similarity">
    <text evidence="1">Belongs to the enoyl-CoA hydratase/isomerase family.</text>
</comment>
<name>A0A8J3W9J5_9ACTN</name>
<reference evidence="3 4" key="1">
    <citation type="submission" date="2021-01" db="EMBL/GenBank/DDBJ databases">
        <title>Whole genome shotgun sequence of Planobispora longispora NBRC 13918.</title>
        <authorList>
            <person name="Komaki H."/>
            <person name="Tamura T."/>
        </authorList>
    </citation>
    <scope>NUCLEOTIDE SEQUENCE [LARGE SCALE GENOMIC DNA]</scope>
    <source>
        <strain evidence="3 4">NBRC 13918</strain>
    </source>
</reference>
<dbReference type="Proteomes" id="UP000616724">
    <property type="component" value="Unassembled WGS sequence"/>
</dbReference>
<keyword evidence="4" id="KW-1185">Reference proteome</keyword>
<dbReference type="SUPFAM" id="SSF54637">
    <property type="entry name" value="Thioesterase/thiol ester dehydrase-isomerase"/>
    <property type="match status" value="1"/>
</dbReference>
<evidence type="ECO:0000313" key="3">
    <source>
        <dbReference type="EMBL" id="GIH80868.1"/>
    </source>
</evidence>
<protein>
    <recommendedName>
        <fullName evidence="2">MaoC-like domain-containing protein</fullName>
    </recommendedName>
</protein>
<accession>A0A8J3W9J5</accession>
<dbReference type="EMBL" id="BOOH01000065">
    <property type="protein sequence ID" value="GIH80868.1"/>
    <property type="molecule type" value="Genomic_DNA"/>
</dbReference>
<feature type="domain" description="MaoC-like" evidence="2">
    <location>
        <begin position="28"/>
        <end position="121"/>
    </location>
</feature>
<gene>
    <name evidence="3" type="ORF">Plo01_72970</name>
</gene>
<comment type="caution">
    <text evidence="3">The sequence shown here is derived from an EMBL/GenBank/DDBJ whole genome shotgun (WGS) entry which is preliminary data.</text>
</comment>
<evidence type="ECO:0000313" key="4">
    <source>
        <dbReference type="Proteomes" id="UP000616724"/>
    </source>
</evidence>
<evidence type="ECO:0000256" key="1">
    <source>
        <dbReference type="ARBA" id="ARBA00005254"/>
    </source>
</evidence>
<dbReference type="Gene3D" id="3.10.129.10">
    <property type="entry name" value="Hotdog Thioesterase"/>
    <property type="match status" value="1"/>
</dbReference>
<organism evidence="3 4">
    <name type="scientific">Planobispora longispora</name>
    <dbReference type="NCBI Taxonomy" id="28887"/>
    <lineage>
        <taxon>Bacteria</taxon>
        <taxon>Bacillati</taxon>
        <taxon>Actinomycetota</taxon>
        <taxon>Actinomycetes</taxon>
        <taxon>Streptosporangiales</taxon>
        <taxon>Streptosporangiaceae</taxon>
        <taxon>Planobispora</taxon>
    </lineage>
</organism>
<dbReference type="RefSeq" id="WP_239317753.1">
    <property type="nucleotide sequence ID" value="NZ_BOOH01000065.1"/>
</dbReference>
<evidence type="ECO:0000259" key="2">
    <source>
        <dbReference type="Pfam" id="PF01575"/>
    </source>
</evidence>